<accession>A0A5N4DTC1</accession>
<dbReference type="AlphaFoldDB" id="A0A5N4DTC1"/>
<feature type="compositionally biased region" description="Acidic residues" evidence="1">
    <location>
        <begin position="58"/>
        <end position="68"/>
    </location>
</feature>
<gene>
    <name evidence="2" type="ORF">Cadr_000011623</name>
</gene>
<proteinExistence type="predicted"/>
<feature type="compositionally biased region" description="Acidic residues" evidence="1">
    <location>
        <begin position="390"/>
        <end position="413"/>
    </location>
</feature>
<feature type="region of interest" description="Disordered" evidence="1">
    <location>
        <begin position="49"/>
        <end position="74"/>
    </location>
</feature>
<feature type="compositionally biased region" description="Basic and acidic residues" evidence="1">
    <location>
        <begin position="414"/>
        <end position="443"/>
    </location>
</feature>
<evidence type="ECO:0000313" key="3">
    <source>
        <dbReference type="Proteomes" id="UP000299084"/>
    </source>
</evidence>
<feature type="compositionally biased region" description="Basic residues" evidence="1">
    <location>
        <begin position="342"/>
        <end position="353"/>
    </location>
</feature>
<dbReference type="PANTHER" id="PTHR42968:SF28">
    <property type="entry name" value="WD REPEAT DOMAIN 87"/>
    <property type="match status" value="1"/>
</dbReference>
<organism evidence="2 3">
    <name type="scientific">Camelus dromedarius</name>
    <name type="common">Dromedary</name>
    <name type="synonym">Arabian camel</name>
    <dbReference type="NCBI Taxonomy" id="9838"/>
    <lineage>
        <taxon>Eukaryota</taxon>
        <taxon>Metazoa</taxon>
        <taxon>Chordata</taxon>
        <taxon>Craniata</taxon>
        <taxon>Vertebrata</taxon>
        <taxon>Euteleostomi</taxon>
        <taxon>Mammalia</taxon>
        <taxon>Eutheria</taxon>
        <taxon>Laurasiatheria</taxon>
        <taxon>Artiodactyla</taxon>
        <taxon>Tylopoda</taxon>
        <taxon>Camelidae</taxon>
        <taxon>Camelus</taxon>
    </lineage>
</organism>
<dbReference type="Proteomes" id="UP000299084">
    <property type="component" value="Unassembled WGS sequence"/>
</dbReference>
<comment type="caution">
    <text evidence="2">The sequence shown here is derived from an EMBL/GenBank/DDBJ whole genome shotgun (WGS) entry which is preliminary data.</text>
</comment>
<evidence type="ECO:0000313" key="2">
    <source>
        <dbReference type="EMBL" id="KAB1274349.1"/>
    </source>
</evidence>
<feature type="region of interest" description="Disordered" evidence="1">
    <location>
        <begin position="291"/>
        <end position="446"/>
    </location>
</feature>
<name>A0A5N4DTC1_CAMDR</name>
<evidence type="ECO:0000256" key="1">
    <source>
        <dbReference type="SAM" id="MobiDB-lite"/>
    </source>
</evidence>
<dbReference type="PANTHER" id="PTHR42968">
    <property type="entry name" value="WD REPEAT-CONTAINING"/>
    <property type="match status" value="1"/>
</dbReference>
<reference evidence="2 3" key="1">
    <citation type="journal article" date="2019" name="Mol. Ecol. Resour.">
        <title>Improving Illumina assemblies with Hi-C and long reads: an example with the North African dromedary.</title>
        <authorList>
            <person name="Elbers J.P."/>
            <person name="Rogers M.F."/>
            <person name="Perelman P.L."/>
            <person name="Proskuryakova A.A."/>
            <person name="Serdyukova N.A."/>
            <person name="Johnson W.E."/>
            <person name="Horin P."/>
            <person name="Corander J."/>
            <person name="Murphy D."/>
            <person name="Burger P.A."/>
        </authorList>
    </citation>
    <scope>NUCLEOTIDE SEQUENCE [LARGE SCALE GENOMIC DNA]</scope>
    <source>
        <strain evidence="2">Drom800</strain>
        <tissue evidence="2">Blood</tissue>
    </source>
</reference>
<feature type="compositionally biased region" description="Acidic residues" evidence="1">
    <location>
        <begin position="300"/>
        <end position="311"/>
    </location>
</feature>
<keyword evidence="3" id="KW-1185">Reference proteome</keyword>
<feature type="compositionally biased region" description="Basic and acidic residues" evidence="1">
    <location>
        <begin position="354"/>
        <end position="389"/>
    </location>
</feature>
<protein>
    <submittedName>
        <fullName evidence="2">WD repeat-containing protein 87</fullName>
    </submittedName>
</protein>
<sequence>MEKKPQEKEERALEKRLIQKDNKLAKEERHTAEKEKAIAREGIGITMRKEKITQEEKEIMEEEGELPEEERKLAYDIRSEGTGIARDEKKRIKVERIQTTRKLDMGKGISSEEKEASSREKYIRKKESQLLILTKIIRETSTEPLKEIGISEEEQSFIMGKSGIDGQRWEFFKEQEEITKEEKDQFQEERKLEDDRLAAKERTLMDEESLEEGQRFLEKVQENILLDKIQVESMLKEVQQQNLLGKKQLKKLLKRIEENKPEKSQLKWLLENIKDILFEDLPESLVEKEMEVPAKKGIEEESLTEEGQEEEILPKKEKGKYLIKKKKKVSLSEEELEENLATKHKKKSSKKEKRLTPEEEKLSKKEKEGLHEEGKEPLSKEEGGHLNMREEEETLSEEEEGESLGEEEKEDEEMEKKEEKEEERATRQKDEESMSKKEQESRLTEAMLSEEEGILKTEISKEEVNLSKLVIEAIAKHLQQNTQISPLDISQPYKDVLSPVHLKVIPPIGRKEMESCLEPFSIPVPVFSATKRTQSPPALSWHLSAESYRKKQVQQLSTAVKELKHIYPIRKDGPTAVYPSVDKKSLSLDFWTLRGRGELPIFHKTKKKALPIPTPVLPSPTKRIQDPKAINWHLLGEPYRNAQAQWLSSVLKEIEMQYFYPATRDIFTGAHTSVEKQTLALMFQKNLRAFKGKGRALKLPQLEKKAQPNSKEKEGVPRWETFVALYHVLRMLQQRYARDTAAWMEQFYRLMDVYQLKSPRIQKLLLELLQRRKLQPQETIYKKALKTEELVLGERLFYGLFCGSSHAPAGPLEFQGVVPLPGQNRVYTIQPVDIAHYAFLELAWKGLPQVSPYRTEKLPNIPTPTL</sequence>
<feature type="region of interest" description="Disordered" evidence="1">
    <location>
        <begin position="1"/>
        <end position="36"/>
    </location>
</feature>
<dbReference type="EMBL" id="JWIN03000009">
    <property type="protein sequence ID" value="KAB1274349.1"/>
    <property type="molecule type" value="Genomic_DNA"/>
</dbReference>